<evidence type="ECO:0000256" key="4">
    <source>
        <dbReference type="ARBA" id="ARBA00022692"/>
    </source>
</evidence>
<keyword evidence="2" id="KW-0328">Glycosyltransferase</keyword>
<keyword evidence="3" id="KW-0808">Transferase</keyword>
<dbReference type="PANTHER" id="PTHR48090">
    <property type="entry name" value="UNDECAPRENYL-PHOSPHATE 4-DEOXY-4-FORMAMIDO-L-ARABINOSE TRANSFERASE-RELATED"/>
    <property type="match status" value="1"/>
</dbReference>
<evidence type="ECO:0000256" key="6">
    <source>
        <dbReference type="ARBA" id="ARBA00023136"/>
    </source>
</evidence>
<dbReference type="PANTHER" id="PTHR48090:SF1">
    <property type="entry name" value="PROPHAGE BACTOPRENOL GLUCOSYL TRANSFERASE HOMOLOG"/>
    <property type="match status" value="1"/>
</dbReference>
<dbReference type="GO" id="GO:0005886">
    <property type="term" value="C:plasma membrane"/>
    <property type="evidence" value="ECO:0007669"/>
    <property type="project" value="TreeGrafter"/>
</dbReference>
<protein>
    <recommendedName>
        <fullName evidence="7">Glycosyltransferase 2-like domain-containing protein</fullName>
    </recommendedName>
</protein>
<gene>
    <name evidence="8" type="ORF">BBD42_10235</name>
</gene>
<accession>A0A1B2DGF5</accession>
<feature type="domain" description="Glycosyltransferase 2-like" evidence="7">
    <location>
        <begin position="8"/>
        <end position="95"/>
    </location>
</feature>
<sequence length="138" mass="15379">MREPVTYSVVIPVYNDEQMLYDTYKRLKRIIPPIGENYELIFVNDNSTDRSADMLRVFCAADIRVRAIHFASSFGYEAAVAAGADHASGEQKIVMEVSDRFRSVSAGLQGASPFYVVRAKEGFTHSPLWDFASESAAC</sequence>
<keyword evidence="5" id="KW-1133">Transmembrane helix</keyword>
<comment type="subcellular location">
    <subcellularLocation>
        <location evidence="1">Membrane</location>
        <topology evidence="1">Multi-pass membrane protein</topology>
    </subcellularLocation>
</comment>
<reference evidence="8" key="1">
    <citation type="submission" date="2016-08" db="EMBL/GenBank/DDBJ databases">
        <title>Complete Genome Seqeunce of Paenibacillus sp. BIHB 4019 from tea rhizoplane.</title>
        <authorList>
            <person name="Thakur R."/>
            <person name="Swarnkar M.K."/>
            <person name="Gulati A."/>
        </authorList>
    </citation>
    <scope>NUCLEOTIDE SEQUENCE [LARGE SCALE GENOMIC DNA]</scope>
    <source>
        <strain evidence="8">BIHB4019</strain>
    </source>
</reference>
<evidence type="ECO:0000256" key="3">
    <source>
        <dbReference type="ARBA" id="ARBA00022679"/>
    </source>
</evidence>
<dbReference type="AlphaFoldDB" id="A0A1B2DGF5"/>
<dbReference type="Pfam" id="PF00535">
    <property type="entry name" value="Glycos_transf_2"/>
    <property type="match status" value="1"/>
</dbReference>
<dbReference type="EMBL" id="CP016808">
    <property type="protein sequence ID" value="ANY66798.1"/>
    <property type="molecule type" value="Genomic_DNA"/>
</dbReference>
<proteinExistence type="predicted"/>
<dbReference type="Gene3D" id="3.90.550.10">
    <property type="entry name" value="Spore Coat Polysaccharide Biosynthesis Protein SpsA, Chain A"/>
    <property type="match status" value="1"/>
</dbReference>
<evidence type="ECO:0000256" key="1">
    <source>
        <dbReference type="ARBA" id="ARBA00004141"/>
    </source>
</evidence>
<keyword evidence="6" id="KW-0472">Membrane</keyword>
<keyword evidence="4" id="KW-0812">Transmembrane</keyword>
<evidence type="ECO:0000256" key="5">
    <source>
        <dbReference type="ARBA" id="ARBA00022989"/>
    </source>
</evidence>
<evidence type="ECO:0000256" key="2">
    <source>
        <dbReference type="ARBA" id="ARBA00022676"/>
    </source>
</evidence>
<dbReference type="SUPFAM" id="SSF53448">
    <property type="entry name" value="Nucleotide-diphospho-sugar transferases"/>
    <property type="match status" value="1"/>
</dbReference>
<dbReference type="InterPro" id="IPR001173">
    <property type="entry name" value="Glyco_trans_2-like"/>
</dbReference>
<evidence type="ECO:0000259" key="7">
    <source>
        <dbReference type="Pfam" id="PF00535"/>
    </source>
</evidence>
<dbReference type="InterPro" id="IPR050256">
    <property type="entry name" value="Glycosyltransferase_2"/>
</dbReference>
<organism evidence="8">
    <name type="scientific">Paenibacillus sp. BIHB 4019</name>
    <dbReference type="NCBI Taxonomy" id="1870819"/>
    <lineage>
        <taxon>Bacteria</taxon>
        <taxon>Bacillati</taxon>
        <taxon>Bacillota</taxon>
        <taxon>Bacilli</taxon>
        <taxon>Bacillales</taxon>
        <taxon>Paenibacillaceae</taxon>
        <taxon>Paenibacillus</taxon>
    </lineage>
</organism>
<dbReference type="RefSeq" id="WP_099518093.1">
    <property type="nucleotide sequence ID" value="NZ_CP016808.1"/>
</dbReference>
<name>A0A1B2DGF5_9BACL</name>
<evidence type="ECO:0000313" key="8">
    <source>
        <dbReference type="EMBL" id="ANY66798.1"/>
    </source>
</evidence>
<dbReference type="GO" id="GO:0016757">
    <property type="term" value="F:glycosyltransferase activity"/>
    <property type="evidence" value="ECO:0007669"/>
    <property type="project" value="UniProtKB-KW"/>
</dbReference>
<dbReference type="InterPro" id="IPR029044">
    <property type="entry name" value="Nucleotide-diphossugar_trans"/>
</dbReference>